<evidence type="ECO:0000313" key="16">
    <source>
        <dbReference type="Proteomes" id="UP000184268"/>
    </source>
</evidence>
<evidence type="ECO:0000256" key="14">
    <source>
        <dbReference type="SAM" id="MobiDB-lite"/>
    </source>
</evidence>
<dbReference type="RefSeq" id="WP_067657825.1">
    <property type="nucleotide sequence ID" value="NZ_FQXG01000002.1"/>
</dbReference>
<evidence type="ECO:0000256" key="9">
    <source>
        <dbReference type="ARBA" id="ARBA00022989"/>
    </source>
</evidence>
<dbReference type="GO" id="GO:0044780">
    <property type="term" value="P:bacterial-type flagellum assembly"/>
    <property type="evidence" value="ECO:0007669"/>
    <property type="project" value="InterPro"/>
</dbReference>
<evidence type="ECO:0000256" key="8">
    <source>
        <dbReference type="ARBA" id="ARBA00022927"/>
    </source>
</evidence>
<keyword evidence="15" id="KW-0282">Flagellum</keyword>
<evidence type="ECO:0000256" key="12">
    <source>
        <dbReference type="ARBA" id="ARBA00025078"/>
    </source>
</evidence>
<comment type="function">
    <text evidence="12 13">Required for formation of the rod structure in the basal body of the flagellar apparatus. Together with FliI and FliH, may constitute the export apparatus of flagellin.</text>
</comment>
<evidence type="ECO:0000256" key="2">
    <source>
        <dbReference type="ARBA" id="ARBA00010690"/>
    </source>
</evidence>
<keyword evidence="15" id="KW-0969">Cilium</keyword>
<evidence type="ECO:0000256" key="1">
    <source>
        <dbReference type="ARBA" id="ARBA00004651"/>
    </source>
</evidence>
<feature type="region of interest" description="Disordered" evidence="14">
    <location>
        <begin position="1"/>
        <end position="28"/>
    </location>
</feature>
<dbReference type="Gene3D" id="3.40.1690.10">
    <property type="entry name" value="secretion proteins EscU"/>
    <property type="match status" value="1"/>
</dbReference>
<dbReference type="AlphaFoldDB" id="A0A1M5R234"/>
<dbReference type="InterPro" id="IPR006135">
    <property type="entry name" value="T3SS_substrate_exporter"/>
</dbReference>
<dbReference type="GO" id="GO:0009306">
    <property type="term" value="P:protein secretion"/>
    <property type="evidence" value="ECO:0007669"/>
    <property type="project" value="InterPro"/>
</dbReference>
<keyword evidence="10 13" id="KW-0472">Membrane</keyword>
<sequence length="375" mass="41615">MSQQPAGDKTEKATPQQLKKAREKGQVPRSKDLATAALFIGASLMMLASADWFARHAAEVMRFNMEVSYDDLMRDDVMMSHLGASLLHLMSMVGPLFLLLAVLAMVSGSMPGGFNFAVDSIKFKGSRISPLQGFKRMFSLKSLVELVKSILKISLLLGTLYWLLRGRLAGLLGLYQLPMDQAIAEGVSFLASGVLALGVMLLFIALIDVPWQMFDHQKQLKMTRQQVKDEHKQMEGKPEVKARIRQIQQKMARSRADTAVPKADVVLINPSHFSVALQYDPQRADAPFVIAKGEDELALHIRQLAKTHGVEVVSSPPLARAVYYSTQVEQQIPQALFVAVAQVLSYVLQLKAYRQGKQAKPDALPSFHIPKSLRH</sequence>
<evidence type="ECO:0000256" key="11">
    <source>
        <dbReference type="ARBA" id="ARBA00023225"/>
    </source>
</evidence>
<keyword evidence="7 13" id="KW-1005">Bacterial flagellum biogenesis</keyword>
<feature type="transmembrane region" description="Helical" evidence="13">
    <location>
        <begin position="143"/>
        <end position="164"/>
    </location>
</feature>
<keyword evidence="9 13" id="KW-1133">Transmembrane helix</keyword>
<evidence type="ECO:0000256" key="10">
    <source>
        <dbReference type="ARBA" id="ARBA00023136"/>
    </source>
</evidence>
<dbReference type="NCBIfam" id="TIGR00328">
    <property type="entry name" value="flhB"/>
    <property type="match status" value="1"/>
</dbReference>
<evidence type="ECO:0000313" key="15">
    <source>
        <dbReference type="EMBL" id="SHH20228.1"/>
    </source>
</evidence>
<feature type="transmembrane region" description="Helical" evidence="13">
    <location>
        <begin position="187"/>
        <end position="211"/>
    </location>
</feature>
<evidence type="ECO:0000256" key="6">
    <source>
        <dbReference type="ARBA" id="ARBA00022692"/>
    </source>
</evidence>
<accession>A0A1M5R234</accession>
<evidence type="ECO:0000256" key="13">
    <source>
        <dbReference type="RuleBase" id="RU364091"/>
    </source>
</evidence>
<dbReference type="InterPro" id="IPR029025">
    <property type="entry name" value="T3SS_substrate_exporter_C"/>
</dbReference>
<keyword evidence="16" id="KW-1185">Reference proteome</keyword>
<keyword evidence="6 13" id="KW-0812">Transmembrane</keyword>
<name>A0A1M5R234_9GAMM</name>
<dbReference type="Proteomes" id="UP000184268">
    <property type="component" value="Unassembled WGS sequence"/>
</dbReference>
<evidence type="ECO:0000256" key="4">
    <source>
        <dbReference type="ARBA" id="ARBA00022448"/>
    </source>
</evidence>
<dbReference type="OrthoDB" id="9807950at2"/>
<keyword evidence="8 13" id="KW-0653">Protein transport</keyword>
<dbReference type="InterPro" id="IPR006136">
    <property type="entry name" value="FlhB"/>
</dbReference>
<feature type="transmembrane region" description="Helical" evidence="13">
    <location>
        <begin position="82"/>
        <end position="106"/>
    </location>
</feature>
<proteinExistence type="inferred from homology"/>
<dbReference type="Pfam" id="PF01312">
    <property type="entry name" value="Bac_export_2"/>
    <property type="match status" value="1"/>
</dbReference>
<keyword evidence="4 13" id="KW-0813">Transport</keyword>
<keyword evidence="5 13" id="KW-1003">Cell membrane</keyword>
<keyword evidence="11 13" id="KW-1006">Bacterial flagellum protein export</keyword>
<feature type="transmembrane region" description="Helical" evidence="13">
    <location>
        <begin position="33"/>
        <end position="54"/>
    </location>
</feature>
<comment type="subcellular location">
    <subcellularLocation>
        <location evidence="1">Cell membrane</location>
        <topology evidence="1">Multi-pass membrane protein</topology>
    </subcellularLocation>
</comment>
<dbReference type="PANTHER" id="PTHR30531:SF12">
    <property type="entry name" value="FLAGELLAR BIOSYNTHETIC PROTEIN FLHB"/>
    <property type="match status" value="1"/>
</dbReference>
<reference evidence="16" key="1">
    <citation type="submission" date="2016-11" db="EMBL/GenBank/DDBJ databases">
        <authorList>
            <person name="Varghese N."/>
            <person name="Submissions S."/>
        </authorList>
    </citation>
    <scope>NUCLEOTIDE SEQUENCE [LARGE SCALE GENOMIC DNA]</scope>
    <source>
        <strain evidence="16">DSM 16917</strain>
    </source>
</reference>
<evidence type="ECO:0000256" key="7">
    <source>
        <dbReference type="ARBA" id="ARBA00022795"/>
    </source>
</evidence>
<evidence type="ECO:0000256" key="5">
    <source>
        <dbReference type="ARBA" id="ARBA00022475"/>
    </source>
</evidence>
<dbReference type="GO" id="GO:0005886">
    <property type="term" value="C:plasma membrane"/>
    <property type="evidence" value="ECO:0007669"/>
    <property type="project" value="UniProtKB-SubCell"/>
</dbReference>
<dbReference type="STRING" id="299255.SAMN02745129_1450"/>
<dbReference type="SUPFAM" id="SSF160544">
    <property type="entry name" value="EscU C-terminal domain-like"/>
    <property type="match status" value="1"/>
</dbReference>
<keyword evidence="15" id="KW-0966">Cell projection</keyword>
<dbReference type="Gene3D" id="6.10.250.2080">
    <property type="match status" value="1"/>
</dbReference>
<dbReference type="EMBL" id="FQXG01000002">
    <property type="protein sequence ID" value="SHH20228.1"/>
    <property type="molecule type" value="Genomic_DNA"/>
</dbReference>
<evidence type="ECO:0000256" key="3">
    <source>
        <dbReference type="ARBA" id="ARBA00021622"/>
    </source>
</evidence>
<protein>
    <recommendedName>
        <fullName evidence="3 13">Flagellar biosynthetic protein FlhB</fullName>
    </recommendedName>
</protein>
<comment type="similarity">
    <text evidence="2 13">Belongs to the type III secretion exporter family.</text>
</comment>
<gene>
    <name evidence="13" type="primary">flhB</name>
    <name evidence="15" type="ORF">SAMN02745129_1450</name>
</gene>
<organism evidence="15 16">
    <name type="scientific">Ferrimonas marina</name>
    <dbReference type="NCBI Taxonomy" id="299255"/>
    <lineage>
        <taxon>Bacteria</taxon>
        <taxon>Pseudomonadati</taxon>
        <taxon>Pseudomonadota</taxon>
        <taxon>Gammaproteobacteria</taxon>
        <taxon>Alteromonadales</taxon>
        <taxon>Ferrimonadaceae</taxon>
        <taxon>Ferrimonas</taxon>
    </lineage>
</organism>
<dbReference type="PRINTS" id="PR00950">
    <property type="entry name" value="TYPE3IMSPROT"/>
</dbReference>
<dbReference type="PANTHER" id="PTHR30531">
    <property type="entry name" value="FLAGELLAR BIOSYNTHETIC PROTEIN FLHB"/>
    <property type="match status" value="1"/>
</dbReference>